<evidence type="ECO:0000313" key="5">
    <source>
        <dbReference type="WBParaSite" id="DME_0001032801-mRNA-1"/>
    </source>
</evidence>
<feature type="domain" description="3'-5' exonuclease" evidence="1">
    <location>
        <begin position="295"/>
        <end position="490"/>
    </location>
</feature>
<proteinExistence type="predicted"/>
<dbReference type="OrthoDB" id="26838at2759"/>
<dbReference type="STRING" id="318479.A0A0N4UQN4"/>
<dbReference type="EMBL" id="UYYG01000193">
    <property type="protein sequence ID" value="VDN53848.1"/>
    <property type="molecule type" value="Genomic_DNA"/>
</dbReference>
<keyword evidence="4" id="KW-1185">Reference proteome</keyword>
<reference evidence="2 4" key="2">
    <citation type="submission" date="2018-11" db="EMBL/GenBank/DDBJ databases">
        <authorList>
            <consortium name="Pathogen Informatics"/>
        </authorList>
    </citation>
    <scope>NUCLEOTIDE SEQUENCE [LARGE SCALE GENOMIC DNA]</scope>
</reference>
<protein>
    <submittedName>
        <fullName evidence="5">3'-5' exonuclease domain-containing protein</fullName>
    </submittedName>
</protein>
<dbReference type="GO" id="GO:1990923">
    <property type="term" value="C:PET complex"/>
    <property type="evidence" value="ECO:0007669"/>
    <property type="project" value="TreeGrafter"/>
</dbReference>
<organism evidence="3 5">
    <name type="scientific">Dracunculus medinensis</name>
    <name type="common">Guinea worm</name>
    <dbReference type="NCBI Taxonomy" id="318479"/>
    <lineage>
        <taxon>Eukaryota</taxon>
        <taxon>Metazoa</taxon>
        <taxon>Ecdysozoa</taxon>
        <taxon>Nematoda</taxon>
        <taxon>Chromadorea</taxon>
        <taxon>Rhabditida</taxon>
        <taxon>Spirurina</taxon>
        <taxon>Dracunculoidea</taxon>
        <taxon>Dracunculidae</taxon>
        <taxon>Dracunculus</taxon>
    </lineage>
</organism>
<reference evidence="5" key="1">
    <citation type="submission" date="2017-02" db="UniProtKB">
        <authorList>
            <consortium name="WormBaseParasite"/>
        </authorList>
    </citation>
    <scope>IDENTIFICATION</scope>
</reference>
<dbReference type="InterPro" id="IPR012337">
    <property type="entry name" value="RNaseH-like_sf"/>
</dbReference>
<dbReference type="Gene3D" id="3.30.420.10">
    <property type="entry name" value="Ribonuclease H-like superfamily/Ribonuclease H"/>
    <property type="match status" value="1"/>
</dbReference>
<dbReference type="Proteomes" id="UP000038040">
    <property type="component" value="Unplaced"/>
</dbReference>
<dbReference type="GO" id="GO:0003676">
    <property type="term" value="F:nucleic acid binding"/>
    <property type="evidence" value="ECO:0007669"/>
    <property type="project" value="InterPro"/>
</dbReference>
<evidence type="ECO:0000313" key="3">
    <source>
        <dbReference type="Proteomes" id="UP000038040"/>
    </source>
</evidence>
<evidence type="ECO:0000259" key="1">
    <source>
        <dbReference type="SMART" id="SM00474"/>
    </source>
</evidence>
<dbReference type="Pfam" id="PF01612">
    <property type="entry name" value="DNA_pol_A_exo1"/>
    <property type="match status" value="1"/>
</dbReference>
<dbReference type="SUPFAM" id="SSF53098">
    <property type="entry name" value="Ribonuclease H-like"/>
    <property type="match status" value="1"/>
</dbReference>
<dbReference type="InterPro" id="IPR036397">
    <property type="entry name" value="RNaseH_sf"/>
</dbReference>
<dbReference type="GO" id="GO:0034587">
    <property type="term" value="P:piRNA processing"/>
    <property type="evidence" value="ECO:0007669"/>
    <property type="project" value="TreeGrafter"/>
</dbReference>
<accession>A0A0N4UQN4</accession>
<gene>
    <name evidence="2" type="ORF">DME_LOCUS3821</name>
</gene>
<dbReference type="PANTHER" id="PTHR46628:SF1">
    <property type="entry name" value="PIRNA BIOGENESIS PROTEIN EXD1"/>
    <property type="match status" value="1"/>
</dbReference>
<dbReference type="Proteomes" id="UP000274756">
    <property type="component" value="Unassembled WGS sequence"/>
</dbReference>
<evidence type="ECO:0000313" key="4">
    <source>
        <dbReference type="Proteomes" id="UP000274756"/>
    </source>
</evidence>
<dbReference type="CDD" id="cd06148">
    <property type="entry name" value="Egl_like_exo"/>
    <property type="match status" value="1"/>
</dbReference>
<evidence type="ECO:0000313" key="2">
    <source>
        <dbReference type="EMBL" id="VDN53848.1"/>
    </source>
</evidence>
<dbReference type="InterPro" id="IPR002562">
    <property type="entry name" value="3'-5'_exonuclease_dom"/>
</dbReference>
<name>A0A0N4UQN4_DRAME</name>
<dbReference type="SMART" id="SM00474">
    <property type="entry name" value="35EXOc"/>
    <property type="match status" value="1"/>
</dbReference>
<dbReference type="WBParaSite" id="DME_0001032801-mRNA-1">
    <property type="protein sequence ID" value="DME_0001032801-mRNA-1"/>
    <property type="gene ID" value="DME_0001032801"/>
</dbReference>
<dbReference type="PANTHER" id="PTHR46628">
    <property type="entry name" value="PIRNA BIOGENESIS PROTEIN EXD1"/>
    <property type="match status" value="1"/>
</dbReference>
<dbReference type="GO" id="GO:0008408">
    <property type="term" value="F:3'-5' exonuclease activity"/>
    <property type="evidence" value="ECO:0007669"/>
    <property type="project" value="InterPro"/>
</dbReference>
<sequence length="571" mass="64855">MDEAKNMALLFFMDHLMQKNGRRTIHDLSCQFGARGFTTEMRDAVGTTQEGLTDFLCQHPSLFTVEGDQVCLNGYGDLSAKYNPLLNATANGRNRDYVKEAVQFFEAKLQKFGPELQIKSLLGHRSQAAPEVRLVSGRHLKDFCEFLQSQTDHFVVDGDRVRLKNMPEPSNANLDVDDQGKPLTGMKAKQAAVDFLRSVVEQHEDQPIPMDIFYQKFCDRFSHAIRQEVATNPKELLQFLKLNRNIFFIRSNKVSLVRNRASEDGSECGSTEGSELENNSNCSNNHLIHDGTNRINLVKSLKSAQEAVSSLSNEIDCMEEKLIGVDFKTVTLGMQGDEFLSLVVIATCSQIHVFDVVHSDTVLLESGLKELLESEKIVKVIHDARRIATLLAHRYAINLQRIFDTQIAHAILQHEKFGKTFMEMRAITFQNLQRVYYPQYIMMSDLTPRKLSQMPNWGQRPITQEFLMTVAEEAYCLVTVIYRILYDLLPNHLHGLFDEKCLEALIPNPNRPPPTHFQNSMTPFRGPRRNIVTPAVVNNIIAPKSPKQTCDMSTQTFSTGEISVLNVYYDN</sequence>
<dbReference type="Pfam" id="PF23713">
    <property type="entry name" value="WHD_Egal"/>
    <property type="match status" value="3"/>
</dbReference>
<dbReference type="InterPro" id="IPR052144">
    <property type="entry name" value="piRNA_biogenesis_EXD1"/>
</dbReference>
<dbReference type="AlphaFoldDB" id="A0A0N4UQN4"/>
<dbReference type="InterPro" id="IPR056589">
    <property type="entry name" value="WH_Egal-1"/>
</dbReference>